<dbReference type="InterPro" id="IPR004027">
    <property type="entry name" value="SEC_C_motif"/>
</dbReference>
<evidence type="ECO:0000259" key="20">
    <source>
        <dbReference type="PROSITE" id="PS51192"/>
    </source>
</evidence>
<dbReference type="FunFam" id="3.40.50.300:FF:000081">
    <property type="entry name" value="Preprotein translocase subunit SecA"/>
    <property type="match status" value="1"/>
</dbReference>
<dbReference type="Pfam" id="PF01043">
    <property type="entry name" value="SecA_PP_bind"/>
    <property type="match status" value="1"/>
</dbReference>
<feature type="domain" description="Helicase C-terminal" evidence="21">
    <location>
        <begin position="424"/>
        <end position="629"/>
    </location>
</feature>
<dbReference type="InterPro" id="IPR011116">
    <property type="entry name" value="SecA_Wing/Scaffold"/>
</dbReference>
<feature type="domain" description="Helicase ATP-binding" evidence="20">
    <location>
        <begin position="89"/>
        <end position="247"/>
    </location>
</feature>
<keyword evidence="12 16" id="KW-1278">Translocase</keyword>
<dbReference type="SMART" id="SM00957">
    <property type="entry name" value="SecA_DEAD"/>
    <property type="match status" value="1"/>
</dbReference>
<evidence type="ECO:0000259" key="22">
    <source>
        <dbReference type="PROSITE" id="PS51196"/>
    </source>
</evidence>
<dbReference type="InterPro" id="IPR020937">
    <property type="entry name" value="SecA_CS"/>
</dbReference>
<dbReference type="GO" id="GO:0043952">
    <property type="term" value="P:protein transport by the Sec complex"/>
    <property type="evidence" value="ECO:0007669"/>
    <property type="project" value="UniProtKB-ARBA"/>
</dbReference>
<evidence type="ECO:0000256" key="14">
    <source>
        <dbReference type="ARBA" id="ARBA00023136"/>
    </source>
</evidence>
<evidence type="ECO:0000256" key="16">
    <source>
        <dbReference type="HAMAP-Rule" id="MF_01382"/>
    </source>
</evidence>
<feature type="binding site" evidence="16">
    <location>
        <position position="506"/>
    </location>
    <ligand>
        <name>ATP</name>
        <dbReference type="ChEBI" id="CHEBI:30616"/>
    </ligand>
</feature>
<dbReference type="InterPro" id="IPR036266">
    <property type="entry name" value="SecA_Wing/Scaffold_sf"/>
</dbReference>
<feature type="compositionally biased region" description="Basic residues" evidence="19">
    <location>
        <begin position="893"/>
        <end position="903"/>
    </location>
</feature>
<dbReference type="PANTHER" id="PTHR30612">
    <property type="entry name" value="SECA INNER MEMBRANE COMPONENT OF SEC PROTEIN SECRETION SYSTEM"/>
    <property type="match status" value="1"/>
</dbReference>
<evidence type="ECO:0000256" key="1">
    <source>
        <dbReference type="ARBA" id="ARBA00001947"/>
    </source>
</evidence>
<evidence type="ECO:0000256" key="2">
    <source>
        <dbReference type="ARBA" id="ARBA00007650"/>
    </source>
</evidence>
<dbReference type="Pfam" id="PF21090">
    <property type="entry name" value="P-loop_SecA"/>
    <property type="match status" value="1"/>
</dbReference>
<evidence type="ECO:0000256" key="7">
    <source>
        <dbReference type="ARBA" id="ARBA00022723"/>
    </source>
</evidence>
<evidence type="ECO:0000256" key="6">
    <source>
        <dbReference type="ARBA" id="ARBA00022519"/>
    </source>
</evidence>
<dbReference type="PROSITE" id="PS51196">
    <property type="entry name" value="SECA_MOTOR_DEAD"/>
    <property type="match status" value="1"/>
</dbReference>
<evidence type="ECO:0000256" key="5">
    <source>
        <dbReference type="ARBA" id="ARBA00022490"/>
    </source>
</evidence>
<name>A0A853I4M3_9GAMM</name>
<comment type="cofactor">
    <cofactor evidence="1">
        <name>Zn(2+)</name>
        <dbReference type="ChEBI" id="CHEBI:29105"/>
    </cofactor>
</comment>
<dbReference type="Pfam" id="PF07517">
    <property type="entry name" value="SecA_DEAD"/>
    <property type="match status" value="1"/>
</dbReference>
<dbReference type="GO" id="GO:0031522">
    <property type="term" value="C:cell envelope Sec protein transport complex"/>
    <property type="evidence" value="ECO:0007669"/>
    <property type="project" value="TreeGrafter"/>
</dbReference>
<keyword evidence="5 16" id="KW-0963">Cytoplasm</keyword>
<evidence type="ECO:0000256" key="15">
    <source>
        <dbReference type="ARBA" id="ARBA00034006"/>
    </source>
</evidence>
<comment type="catalytic activity">
    <reaction evidence="15 16">
        <text>ATP + H2O + cellular proteinSide 1 = ADP + phosphate + cellular proteinSide 2.</text>
        <dbReference type="EC" id="7.4.2.8"/>
    </reaction>
</comment>
<dbReference type="Pfam" id="PF02810">
    <property type="entry name" value="SEC-C"/>
    <property type="match status" value="1"/>
</dbReference>
<feature type="region of interest" description="Disordered" evidence="19">
    <location>
        <begin position="849"/>
        <end position="903"/>
    </location>
</feature>
<dbReference type="HAMAP" id="MF_01382">
    <property type="entry name" value="SecA"/>
    <property type="match status" value="1"/>
</dbReference>
<evidence type="ECO:0000256" key="10">
    <source>
        <dbReference type="ARBA" id="ARBA00022840"/>
    </source>
</evidence>
<dbReference type="InterPro" id="IPR011130">
    <property type="entry name" value="SecA_preprotein_X-link_dom"/>
</dbReference>
<dbReference type="GO" id="GO:0008564">
    <property type="term" value="F:protein-exporting ATPase activity"/>
    <property type="evidence" value="ECO:0007669"/>
    <property type="project" value="UniProtKB-EC"/>
</dbReference>
<dbReference type="InterPro" id="IPR000185">
    <property type="entry name" value="SecA"/>
</dbReference>
<dbReference type="GO" id="GO:0006605">
    <property type="term" value="P:protein targeting"/>
    <property type="evidence" value="ECO:0007669"/>
    <property type="project" value="UniProtKB-UniRule"/>
</dbReference>
<dbReference type="FunFam" id="3.40.50.300:FF:000113">
    <property type="entry name" value="Preprotein translocase subunit SecA"/>
    <property type="match status" value="1"/>
</dbReference>
<dbReference type="GO" id="GO:0005524">
    <property type="term" value="F:ATP binding"/>
    <property type="evidence" value="ECO:0007669"/>
    <property type="project" value="UniProtKB-UniRule"/>
</dbReference>
<dbReference type="GO" id="GO:0017038">
    <property type="term" value="P:protein import"/>
    <property type="evidence" value="ECO:0007669"/>
    <property type="project" value="InterPro"/>
</dbReference>
<evidence type="ECO:0000256" key="17">
    <source>
        <dbReference type="RuleBase" id="RU003874"/>
    </source>
</evidence>
<comment type="similarity">
    <text evidence="2 16 17">Belongs to the SecA family.</text>
</comment>
<evidence type="ECO:0000256" key="12">
    <source>
        <dbReference type="ARBA" id="ARBA00022967"/>
    </source>
</evidence>
<comment type="subcellular location">
    <subcellularLocation>
        <location evidence="16">Cell membrane</location>
        <topology evidence="16">Peripheral membrane protein</topology>
        <orientation evidence="16">Cytoplasmic side</orientation>
    </subcellularLocation>
    <subcellularLocation>
        <location evidence="16">Cytoplasm</location>
    </subcellularLocation>
    <text evidence="16">Distribution is 50-50.</text>
</comment>
<evidence type="ECO:0000259" key="21">
    <source>
        <dbReference type="PROSITE" id="PS51194"/>
    </source>
</evidence>
<dbReference type="Pfam" id="PF07516">
    <property type="entry name" value="SecA_SW"/>
    <property type="match status" value="1"/>
</dbReference>
<keyword evidence="18" id="KW-0175">Coiled coil</keyword>
<dbReference type="SUPFAM" id="SSF81767">
    <property type="entry name" value="Pre-protein crosslinking domain of SecA"/>
    <property type="match status" value="1"/>
</dbReference>
<dbReference type="InterPro" id="IPR014018">
    <property type="entry name" value="SecA_motor_DEAD"/>
</dbReference>
<evidence type="ECO:0000256" key="3">
    <source>
        <dbReference type="ARBA" id="ARBA00022448"/>
    </source>
</evidence>
<dbReference type="GO" id="GO:0046872">
    <property type="term" value="F:metal ion binding"/>
    <property type="evidence" value="ECO:0007669"/>
    <property type="project" value="UniProtKB-KW"/>
</dbReference>
<dbReference type="NCBIfam" id="TIGR00963">
    <property type="entry name" value="secA"/>
    <property type="match status" value="1"/>
</dbReference>
<dbReference type="FunFam" id="3.90.1440.10:FF:000001">
    <property type="entry name" value="Preprotein translocase subunit SecA"/>
    <property type="match status" value="1"/>
</dbReference>
<dbReference type="NCBIfam" id="NF009538">
    <property type="entry name" value="PRK12904.1"/>
    <property type="match status" value="1"/>
</dbReference>
<dbReference type="EMBL" id="JACCKB010000006">
    <property type="protein sequence ID" value="NYZ65658.1"/>
    <property type="molecule type" value="Genomic_DNA"/>
</dbReference>
<sequence>MLAPLVRKVFGSKNDRQLRRMRKVVKAVNALEESLSKLSDEQLKAKTDEFRGRVKKGESLDSLLPEAFAVVREAGKRVMGMRHFDVQLIGGMTLHEGRIAEMRTGEGKTLVATLPAYLNGLSGKGVHVVTVNDYLASRDANWMRPLYEFLGLTVGVVTSGQDPESKKAAYQSDITYGTNNEFGFDYLRDNMAFSLEDKSQRPLNYAIVDEVDSILIDEARTPLIISGAAEDSSELYTVINKLIPKLQKQEEAVEGHFTLDEKTRQVELNEDGHQFIEELLAEKGMLGEGESLYAPNNLNLLHHVYAALKAHQIFHKNIDYIIQNGQVLLVDEHTGRTMPGRRLSEGLHQALEAKEGLQIQSESQTLASTTFQNYFRLYEKLSGMTGTADTEAVELRQIYGLDVIVIPTHKPMVRKDYNDLVYLSIEEKYDAVIEDIKENVAKHRPILVGTASIESSERVSSALKKAGIEHQVLNAKFHEKEAEIIAQAGKPGAVTIATNMAGRGTDIMLGGNWEAEVAKLENPTEEQINSIKADWQERHQQVLDAGGLHIIGTERHESRRIDNQLRGRSGRQGDPGSSRFYLSLEDSLMRIFASDGIRNLMQRLGMEKGEAIEHRMVTNAIEKAQRKVEGRNYDIRKALLEYDDVANEQRKYIYSFRNKVMSEDDLSEMVTEFREDVLEQAINQFIPPQSLQEMWDVNGLEEHLSSEFAINLSIQQWLDEDDKLYEEPLREKIKQHLLDDYQSKEELAGAAVLRMFEKQMLLRVLDDKWKEHLATMDYLRQGIHLRGYAQKNPKQEYKRESFELFQQLLEDIKHETIKILSHVQVKQDDNTEEVERQRRAALAQQMEFQHAEAASMAGEPTSEEGDEHAANTPFIRQERKVGRNEPCPCGSGKKYKQCHGKIV</sequence>
<evidence type="ECO:0000256" key="11">
    <source>
        <dbReference type="ARBA" id="ARBA00022927"/>
    </source>
</evidence>
<evidence type="ECO:0000313" key="23">
    <source>
        <dbReference type="EMBL" id="NYZ65658.1"/>
    </source>
</evidence>
<accession>A0A853I4M3</accession>
<dbReference type="AlphaFoldDB" id="A0A853I4M3"/>
<dbReference type="SMART" id="SM00958">
    <property type="entry name" value="SecA_PP_bind"/>
    <property type="match status" value="1"/>
</dbReference>
<dbReference type="Gene3D" id="3.90.1440.10">
    <property type="entry name" value="SecA, preprotein cross-linking domain"/>
    <property type="match status" value="1"/>
</dbReference>
<dbReference type="PROSITE" id="PS51194">
    <property type="entry name" value="HELICASE_CTER"/>
    <property type="match status" value="1"/>
</dbReference>
<dbReference type="InterPro" id="IPR001650">
    <property type="entry name" value="Helicase_C-like"/>
</dbReference>
<dbReference type="Gene3D" id="3.40.50.300">
    <property type="entry name" value="P-loop containing nucleotide triphosphate hydrolases"/>
    <property type="match status" value="2"/>
</dbReference>
<dbReference type="InterPro" id="IPR027417">
    <property type="entry name" value="P-loop_NTPase"/>
</dbReference>
<dbReference type="CDD" id="cd17928">
    <property type="entry name" value="DEXDc_SecA"/>
    <property type="match status" value="1"/>
</dbReference>
<evidence type="ECO:0000256" key="13">
    <source>
        <dbReference type="ARBA" id="ARBA00023010"/>
    </source>
</evidence>
<keyword evidence="6" id="KW-0997">Cell inner membrane</keyword>
<dbReference type="PROSITE" id="PS51192">
    <property type="entry name" value="HELICASE_ATP_BIND_1"/>
    <property type="match status" value="1"/>
</dbReference>
<dbReference type="PRINTS" id="PR00906">
    <property type="entry name" value="SECA"/>
</dbReference>
<keyword evidence="14 16" id="KW-0472">Membrane</keyword>
<comment type="function">
    <text evidence="16">Part of the Sec protein translocase complex. Interacts with the SecYEG preprotein conducting channel. Has a central role in coupling the hydrolysis of ATP to the transfer of proteins into and across the cell membrane, serving both as a receptor for the preprotein-SecB complex and as an ATP-driven molecular motor driving the stepwise translocation of polypeptide chains across the membrane.</text>
</comment>
<evidence type="ECO:0000256" key="8">
    <source>
        <dbReference type="ARBA" id="ARBA00022741"/>
    </source>
</evidence>
<keyword evidence="7" id="KW-0479">Metal-binding</keyword>
<comment type="subunit">
    <text evidence="16">Monomer and homodimer. Part of the essential Sec protein translocation apparatus which comprises SecA, SecYEG and auxiliary proteins SecDF-YajC and YidC.</text>
</comment>
<dbReference type="InterPro" id="IPR036670">
    <property type="entry name" value="SecA_X-link_sf"/>
</dbReference>
<dbReference type="PANTHER" id="PTHR30612:SF0">
    <property type="entry name" value="CHLOROPLAST PROTEIN-TRANSPORTING ATPASE"/>
    <property type="match status" value="1"/>
</dbReference>
<gene>
    <name evidence="16 23" type="primary">secA</name>
    <name evidence="23" type="ORF">H0A36_06510</name>
</gene>
<proteinExistence type="inferred from homology"/>
<dbReference type="Proteomes" id="UP000569732">
    <property type="component" value="Unassembled WGS sequence"/>
</dbReference>
<dbReference type="InterPro" id="IPR011115">
    <property type="entry name" value="SecA_DEAD"/>
</dbReference>
<dbReference type="GO" id="GO:0005829">
    <property type="term" value="C:cytosol"/>
    <property type="evidence" value="ECO:0007669"/>
    <property type="project" value="TreeGrafter"/>
</dbReference>
<keyword evidence="11 16" id="KW-0653">Protein transport</keyword>
<keyword evidence="24" id="KW-1185">Reference proteome</keyword>
<evidence type="ECO:0000313" key="24">
    <source>
        <dbReference type="Proteomes" id="UP000569732"/>
    </source>
</evidence>
<feature type="coiled-coil region" evidence="18">
    <location>
        <begin position="21"/>
        <end position="48"/>
    </location>
</feature>
<dbReference type="CDD" id="cd18803">
    <property type="entry name" value="SF2_C_secA"/>
    <property type="match status" value="1"/>
</dbReference>
<keyword evidence="8 16" id="KW-0547">Nucleotide-binding</keyword>
<keyword evidence="10 16" id="KW-0067">ATP-binding</keyword>
<keyword evidence="4 16" id="KW-1003">Cell membrane</keyword>
<evidence type="ECO:0000256" key="19">
    <source>
        <dbReference type="SAM" id="MobiDB-lite"/>
    </source>
</evidence>
<dbReference type="SUPFAM" id="SSF81886">
    <property type="entry name" value="Helical scaffold and wing domains of SecA"/>
    <property type="match status" value="1"/>
</dbReference>
<dbReference type="SUPFAM" id="SSF52540">
    <property type="entry name" value="P-loop containing nucleoside triphosphate hydrolases"/>
    <property type="match status" value="2"/>
</dbReference>
<reference evidence="23 24" key="1">
    <citation type="submission" date="2020-07" db="EMBL/GenBank/DDBJ databases">
        <title>Endozoicomonas sp. nov., isolated from sediment.</title>
        <authorList>
            <person name="Gu T."/>
        </authorList>
    </citation>
    <scope>NUCLEOTIDE SEQUENCE [LARGE SCALE GENOMIC DNA]</scope>
    <source>
        <strain evidence="23 24">SM1973</strain>
    </source>
</reference>
<dbReference type="GO" id="GO:0065002">
    <property type="term" value="P:intracellular protein transmembrane transport"/>
    <property type="evidence" value="ECO:0007669"/>
    <property type="project" value="UniProtKB-UniRule"/>
</dbReference>
<feature type="binding site" evidence="16">
    <location>
        <begin position="105"/>
        <end position="109"/>
    </location>
    <ligand>
        <name>ATP</name>
        <dbReference type="ChEBI" id="CHEBI:30616"/>
    </ligand>
</feature>
<keyword evidence="3 16" id="KW-0813">Transport</keyword>
<keyword evidence="9" id="KW-0862">Zinc</keyword>
<evidence type="ECO:0000256" key="18">
    <source>
        <dbReference type="SAM" id="Coils"/>
    </source>
</evidence>
<dbReference type="InterPro" id="IPR044722">
    <property type="entry name" value="SecA_SF2_C"/>
</dbReference>
<evidence type="ECO:0000256" key="9">
    <source>
        <dbReference type="ARBA" id="ARBA00022833"/>
    </source>
</evidence>
<dbReference type="GO" id="GO:0005886">
    <property type="term" value="C:plasma membrane"/>
    <property type="evidence" value="ECO:0007669"/>
    <property type="project" value="UniProtKB-SubCell"/>
</dbReference>
<dbReference type="PROSITE" id="PS01312">
    <property type="entry name" value="SECA"/>
    <property type="match status" value="1"/>
</dbReference>
<keyword evidence="13 16" id="KW-0811">Translocation</keyword>
<organism evidence="23 24">
    <name type="scientific">Spartinivicinus marinus</name>
    <dbReference type="NCBI Taxonomy" id="2994442"/>
    <lineage>
        <taxon>Bacteria</taxon>
        <taxon>Pseudomonadati</taxon>
        <taxon>Pseudomonadota</taxon>
        <taxon>Gammaproteobacteria</taxon>
        <taxon>Oceanospirillales</taxon>
        <taxon>Zooshikellaceae</taxon>
        <taxon>Spartinivicinus</taxon>
    </lineage>
</organism>
<comment type="caution">
    <text evidence="23">The sequence shown here is derived from an EMBL/GenBank/DDBJ whole genome shotgun (WGS) entry which is preliminary data.</text>
</comment>
<protein>
    <recommendedName>
        <fullName evidence="16 17">Protein translocase subunit SecA</fullName>
        <ecNumber evidence="16">7.4.2.8</ecNumber>
    </recommendedName>
</protein>
<feature type="binding site" evidence="16">
    <location>
        <position position="87"/>
    </location>
    <ligand>
        <name>ATP</name>
        <dbReference type="ChEBI" id="CHEBI:30616"/>
    </ligand>
</feature>
<evidence type="ECO:0000256" key="4">
    <source>
        <dbReference type="ARBA" id="ARBA00022475"/>
    </source>
</evidence>
<feature type="domain" description="SecA family profile" evidence="22">
    <location>
        <begin position="3"/>
        <end position="613"/>
    </location>
</feature>
<dbReference type="EC" id="7.4.2.8" evidence="16"/>
<dbReference type="FunFam" id="1.10.3060.10:FF:000003">
    <property type="entry name" value="Protein translocase subunit SecA"/>
    <property type="match status" value="1"/>
</dbReference>
<dbReference type="InterPro" id="IPR014001">
    <property type="entry name" value="Helicase_ATP-bd"/>
</dbReference>
<dbReference type="Gene3D" id="1.10.3060.10">
    <property type="entry name" value="Helical scaffold and wing domains of SecA"/>
    <property type="match status" value="1"/>
</dbReference>
<dbReference type="RefSeq" id="WP_180567688.1">
    <property type="nucleotide sequence ID" value="NZ_JACCKB010000006.1"/>
</dbReference>